<feature type="transmembrane region" description="Helical" evidence="1">
    <location>
        <begin position="97"/>
        <end position="124"/>
    </location>
</feature>
<keyword evidence="1" id="KW-1133">Transmembrane helix</keyword>
<keyword evidence="1" id="KW-0472">Membrane</keyword>
<keyword evidence="1" id="KW-0812">Transmembrane</keyword>
<sequence length="160" mass="16374">MSTPLRSAIARNLTVAKLAVTVGFPAATVTFLTLSIVLEGTGLMSAERILSSRPELVGLLGCSLLIGLQVAAEVAAVRVDGAGAVNRGPWPIVVGRYLLGIGGIGLFLIAVSWVGLSAALAALSGETTDPSLLIGIAAAYLCYRSASAFRDGFRSRSDEG</sequence>
<evidence type="ECO:0000313" key="3">
    <source>
        <dbReference type="Proteomes" id="UP000283805"/>
    </source>
</evidence>
<comment type="caution">
    <text evidence="2">The sequence shown here is derived from an EMBL/GenBank/DDBJ whole genome shotgun (WGS) entry which is preliminary data.</text>
</comment>
<dbReference type="AlphaFoldDB" id="A0A419WRS5"/>
<dbReference type="Proteomes" id="UP000283805">
    <property type="component" value="Unassembled WGS sequence"/>
</dbReference>
<keyword evidence="3" id="KW-1185">Reference proteome</keyword>
<reference evidence="2 3" key="1">
    <citation type="submission" date="2018-09" db="EMBL/GenBank/DDBJ databases">
        <title>Genomic Encyclopedia of Archaeal and Bacterial Type Strains, Phase II (KMG-II): from individual species to whole genera.</title>
        <authorList>
            <person name="Goeker M."/>
        </authorList>
    </citation>
    <scope>NUCLEOTIDE SEQUENCE [LARGE SCALE GENOMIC DNA]</scope>
    <source>
        <strain evidence="2 3">DSM 13151</strain>
    </source>
</reference>
<dbReference type="RefSeq" id="WP_120243648.1">
    <property type="nucleotide sequence ID" value="NZ_RAPO01000001.1"/>
</dbReference>
<evidence type="ECO:0000256" key="1">
    <source>
        <dbReference type="SAM" id="Phobius"/>
    </source>
</evidence>
<dbReference type="EMBL" id="RAPO01000001">
    <property type="protein sequence ID" value="RKD98201.1"/>
    <property type="molecule type" value="Genomic_DNA"/>
</dbReference>
<name>A0A419WRS5_9EURY</name>
<accession>A0A419WRS5</accession>
<protein>
    <submittedName>
        <fullName evidence="2">Uncharacterized protein</fullName>
    </submittedName>
</protein>
<evidence type="ECO:0000313" key="2">
    <source>
        <dbReference type="EMBL" id="RKD98201.1"/>
    </source>
</evidence>
<feature type="transmembrane region" description="Helical" evidence="1">
    <location>
        <begin position="56"/>
        <end position="76"/>
    </location>
</feature>
<organism evidence="2 3">
    <name type="scientific">Halopiger aswanensis</name>
    <dbReference type="NCBI Taxonomy" id="148449"/>
    <lineage>
        <taxon>Archaea</taxon>
        <taxon>Methanobacteriati</taxon>
        <taxon>Methanobacteriota</taxon>
        <taxon>Stenosarchaea group</taxon>
        <taxon>Halobacteria</taxon>
        <taxon>Halobacteriales</taxon>
        <taxon>Natrialbaceae</taxon>
        <taxon>Halopiger</taxon>
    </lineage>
</organism>
<gene>
    <name evidence="2" type="ORF">ATJ93_1206</name>
</gene>
<proteinExistence type="predicted"/>
<feature type="transmembrane region" description="Helical" evidence="1">
    <location>
        <begin position="12"/>
        <end position="36"/>
    </location>
</feature>